<dbReference type="PANTHER" id="PTHR21262">
    <property type="entry name" value="GUANOSINE-3',5'-BIS DIPHOSPHATE 3'-PYROPHOSPHOHYDROLASE"/>
    <property type="match status" value="1"/>
</dbReference>
<dbReference type="Proteomes" id="UP001499843">
    <property type="component" value="Unassembled WGS sequence"/>
</dbReference>
<proteinExistence type="predicted"/>
<gene>
    <name evidence="2" type="ORF">GCM10009850_003510</name>
</gene>
<evidence type="ECO:0000259" key="1">
    <source>
        <dbReference type="SMART" id="SM00471"/>
    </source>
</evidence>
<dbReference type="InterPro" id="IPR003607">
    <property type="entry name" value="HD/PDEase_dom"/>
</dbReference>
<evidence type="ECO:0000313" key="2">
    <source>
        <dbReference type="EMBL" id="GAA2204424.1"/>
    </source>
</evidence>
<dbReference type="PANTHER" id="PTHR21262:SF31">
    <property type="entry name" value="GTP PYROPHOSPHOKINASE"/>
    <property type="match status" value="1"/>
</dbReference>
<dbReference type="EMBL" id="BAAAQX010000001">
    <property type="protein sequence ID" value="GAA2204424.1"/>
    <property type="molecule type" value="Genomic_DNA"/>
</dbReference>
<dbReference type="Gene3D" id="1.10.3210.10">
    <property type="entry name" value="Hypothetical protein af1432"/>
    <property type="match status" value="1"/>
</dbReference>
<keyword evidence="3" id="KW-1185">Reference proteome</keyword>
<organism evidence="2 3">
    <name type="scientific">Nonomuraea monospora</name>
    <dbReference type="NCBI Taxonomy" id="568818"/>
    <lineage>
        <taxon>Bacteria</taxon>
        <taxon>Bacillati</taxon>
        <taxon>Actinomycetota</taxon>
        <taxon>Actinomycetes</taxon>
        <taxon>Streptosporangiales</taxon>
        <taxon>Streptosporangiaceae</taxon>
        <taxon>Nonomuraea</taxon>
    </lineage>
</organism>
<sequence length="317" mass="34580">MSGHLQPLLKVAGGSLTGEQLGVVRRAYEVADRWHSGQFRRDGSPFITHPVAVAVIVAELDLDHEMLCAALLHEVPTDAEAFGERITDLLHGMRMLDDAERRPPDWAVSTDERVLTLKLADRLHNQRTISGLPESRQRVKSQENLDVVAPVARRLGLTEVEEELRRLAMANLSGLGGAQACFGVITAGAIMLPAGVRGRWLEEWLGELLALPGGRARLRFVCWLMAGMPRMALTLRRRDALRRGGGVVGAVVRCLRWVVRSDLRTWALLTPLLAWLVLDAAAERVADAVVIAITVPPVLVAAVRAIRARLGGGDGRG</sequence>
<feature type="domain" description="HD/PDEase" evidence="1">
    <location>
        <begin position="42"/>
        <end position="135"/>
    </location>
</feature>
<dbReference type="RefSeq" id="WP_344470354.1">
    <property type="nucleotide sequence ID" value="NZ_BAAAQX010000001.1"/>
</dbReference>
<dbReference type="Pfam" id="PF13328">
    <property type="entry name" value="HD_4"/>
    <property type="match status" value="2"/>
</dbReference>
<name>A0ABP5NYH5_9ACTN</name>
<evidence type="ECO:0000313" key="3">
    <source>
        <dbReference type="Proteomes" id="UP001499843"/>
    </source>
</evidence>
<dbReference type="SMART" id="SM00471">
    <property type="entry name" value="HDc"/>
    <property type="match status" value="1"/>
</dbReference>
<accession>A0ABP5NYH5</accession>
<reference evidence="3" key="1">
    <citation type="journal article" date="2019" name="Int. J. Syst. Evol. Microbiol.">
        <title>The Global Catalogue of Microorganisms (GCM) 10K type strain sequencing project: providing services to taxonomists for standard genome sequencing and annotation.</title>
        <authorList>
            <consortium name="The Broad Institute Genomics Platform"/>
            <consortium name="The Broad Institute Genome Sequencing Center for Infectious Disease"/>
            <person name="Wu L."/>
            <person name="Ma J."/>
        </authorList>
    </citation>
    <scope>NUCLEOTIDE SEQUENCE [LARGE SCALE GENOMIC DNA]</scope>
    <source>
        <strain evidence="3">JCM 16114</strain>
    </source>
</reference>
<comment type="caution">
    <text evidence="2">The sequence shown here is derived from an EMBL/GenBank/DDBJ whole genome shotgun (WGS) entry which is preliminary data.</text>
</comment>
<protein>
    <recommendedName>
        <fullName evidence="1">HD/PDEase domain-containing protein</fullName>
    </recommendedName>
</protein>
<dbReference type="SUPFAM" id="SSF109604">
    <property type="entry name" value="HD-domain/PDEase-like"/>
    <property type="match status" value="1"/>
</dbReference>